<evidence type="ECO:0000313" key="2">
    <source>
        <dbReference type="Proteomes" id="UP001571110"/>
    </source>
</evidence>
<keyword evidence="2" id="KW-1185">Reference proteome</keyword>
<proteinExistence type="predicted"/>
<comment type="caution">
    <text evidence="1">The sequence shown here is derived from an EMBL/GenBank/DDBJ whole genome shotgun (WGS) entry which is preliminary data.</text>
</comment>
<dbReference type="RefSeq" id="WP_372470152.1">
    <property type="nucleotide sequence ID" value="NZ_JBFDTS010000013.1"/>
</dbReference>
<sequence length="103" mass="11632">MTKPIQIYLGKPQTDKLVVCDVLSNQQITVKQMIFNNSLETEQKLVLTINTIDIMTIKVKNGDDVRDTFIVLNPGDRLLIQQETENAVNVMINGISELVPVNY</sequence>
<organism evidence="1 2">
    <name type="scientific">Bacillus mobilis</name>
    <dbReference type="NCBI Taxonomy" id="2026190"/>
    <lineage>
        <taxon>Bacteria</taxon>
        <taxon>Bacillati</taxon>
        <taxon>Bacillota</taxon>
        <taxon>Bacilli</taxon>
        <taxon>Bacillales</taxon>
        <taxon>Bacillaceae</taxon>
        <taxon>Bacillus</taxon>
        <taxon>Bacillus cereus group</taxon>
    </lineage>
</organism>
<evidence type="ECO:0000313" key="1">
    <source>
        <dbReference type="EMBL" id="MFA2795214.1"/>
    </source>
</evidence>
<protein>
    <submittedName>
        <fullName evidence="1">Uncharacterized protein</fullName>
    </submittedName>
</protein>
<gene>
    <name evidence="1" type="ORF">AB1I70_28490</name>
</gene>
<reference evidence="1 2" key="1">
    <citation type="submission" date="2024-06" db="EMBL/GenBank/DDBJ databases">
        <title>Genetic profile and toxigenic potential of Bacillus cereus isolates from a Norwegian ice cream production plant,.</title>
        <authorList>
            <person name="Lindback T."/>
            <person name="Llarena A.-K."/>
            <person name="O'Sullivan K."/>
            <person name="Monshaugen M."/>
            <person name="Holmemo C.W."/>
            <person name="Aspholm M."/>
        </authorList>
    </citation>
    <scope>NUCLEOTIDE SEQUENCE [LARGE SCALE GENOMIC DNA]</scope>
    <source>
        <strain evidence="1 2">NVH-YM330</strain>
    </source>
</reference>
<dbReference type="Proteomes" id="UP001571110">
    <property type="component" value="Unassembled WGS sequence"/>
</dbReference>
<accession>A0ABV4S1N4</accession>
<dbReference type="EMBL" id="JBFDTY010000017">
    <property type="protein sequence ID" value="MFA2795214.1"/>
    <property type="molecule type" value="Genomic_DNA"/>
</dbReference>
<name>A0ABV4S1N4_9BACI</name>